<accession>A0AAW3MQB7</accession>
<sequence>MLMLGRNMANGHEISLDDSTQRSHIFISGRSGAGVSILLEQLLTQQTTQGRGWVYMDPAGDTELLNRLAATARHEGRDDEFYVLDLDKPENGNTYDILRSGTPEERAVRALHALPYYENNPGADQYASQAFDFLVPLLGAIDATGKSVGLRDLGVLLMQLDNASAQRELLDAIPTGHPARAAFLAAIDPFRGGDEAEGQRLKNVLGGLAGRLYALAAGFYADVLCNPRPEIVLSDILAHNKMLYIRLPLMGKDITMRSLARMLLHDVITSMQARAHTPKRLRTPFLCVMNAFPVYGFPGGFRHPMTNSAYSQARGMKVSMVPVNQGDAWGRLREFHEDGADALMGNTFTKVYFRQKQDELTNELHPDLPESTLDGLTLGEFVMWQGATRYRGLVSNNGAPEQATAITRHRMWPAEERVRLNLTSTPDPLA</sequence>
<name>A0AAW3MQB7_9BURK</name>
<dbReference type="Proteomes" id="UP000056453">
    <property type="component" value="Unassembled WGS sequence"/>
</dbReference>
<dbReference type="AlphaFoldDB" id="A0AAW3MQB7"/>
<dbReference type="Gene3D" id="3.40.50.300">
    <property type="entry name" value="P-loop containing nucleotide triphosphate hydrolases"/>
    <property type="match status" value="2"/>
</dbReference>
<evidence type="ECO:0000313" key="2">
    <source>
        <dbReference type="Proteomes" id="UP000056453"/>
    </source>
</evidence>
<keyword evidence="2" id="KW-1185">Reference proteome</keyword>
<comment type="caution">
    <text evidence="1">The sequence shown here is derived from an EMBL/GenBank/DDBJ whole genome shotgun (WGS) entry which is preliminary data.</text>
</comment>
<organism evidence="1 2">
    <name type="scientific">Burkholderia ubonensis</name>
    <dbReference type="NCBI Taxonomy" id="101571"/>
    <lineage>
        <taxon>Bacteria</taxon>
        <taxon>Pseudomonadati</taxon>
        <taxon>Pseudomonadota</taxon>
        <taxon>Betaproteobacteria</taxon>
        <taxon>Burkholderiales</taxon>
        <taxon>Burkholderiaceae</taxon>
        <taxon>Burkholderia</taxon>
        <taxon>Burkholderia cepacia complex</taxon>
    </lineage>
</organism>
<evidence type="ECO:0008006" key="3">
    <source>
        <dbReference type="Google" id="ProtNLM"/>
    </source>
</evidence>
<proteinExistence type="predicted"/>
<dbReference type="EMBL" id="LPBJ01000047">
    <property type="protein sequence ID" value="KVP97759.1"/>
    <property type="molecule type" value="Genomic_DNA"/>
</dbReference>
<gene>
    <name evidence="1" type="ORF">WJ96_04110</name>
</gene>
<evidence type="ECO:0000313" key="1">
    <source>
        <dbReference type="EMBL" id="KVP97759.1"/>
    </source>
</evidence>
<protein>
    <recommendedName>
        <fullName evidence="3">Type IV secretion system coupling protein TraD DNA-binding domain-containing protein</fullName>
    </recommendedName>
</protein>
<dbReference type="InterPro" id="IPR027417">
    <property type="entry name" value="P-loop_NTPase"/>
</dbReference>
<reference evidence="1 2" key="1">
    <citation type="submission" date="2015-11" db="EMBL/GenBank/DDBJ databases">
        <title>Expanding the genomic diversity of Burkholderia species for the development of highly accurate diagnostics.</title>
        <authorList>
            <person name="Sahl J."/>
            <person name="Keim P."/>
            <person name="Wagner D."/>
        </authorList>
    </citation>
    <scope>NUCLEOTIDE SEQUENCE [LARGE SCALE GENOMIC DNA]</scope>
    <source>
        <strain evidence="1 2">MSMB1808WGS</strain>
    </source>
</reference>
<dbReference type="SUPFAM" id="SSF52540">
    <property type="entry name" value="P-loop containing nucleoside triphosphate hydrolases"/>
    <property type="match status" value="1"/>
</dbReference>